<dbReference type="GO" id="GO:0003677">
    <property type="term" value="F:DNA binding"/>
    <property type="evidence" value="ECO:0007669"/>
    <property type="project" value="UniProtKB-KW"/>
</dbReference>
<evidence type="ECO:0000256" key="2">
    <source>
        <dbReference type="ARBA" id="ARBA00023015"/>
    </source>
</evidence>
<keyword evidence="3" id="KW-0238">DNA-binding</keyword>
<feature type="domain" description="TF-B3" evidence="6">
    <location>
        <begin position="449"/>
        <end position="543"/>
    </location>
</feature>
<dbReference type="InterPro" id="IPR044837">
    <property type="entry name" value="REM16-like"/>
</dbReference>
<dbReference type="RefSeq" id="XP_015884766.3">
    <property type="nucleotide sequence ID" value="XM_016029280.4"/>
</dbReference>
<dbReference type="SMART" id="SM01019">
    <property type="entry name" value="B3"/>
    <property type="match status" value="2"/>
</dbReference>
<keyword evidence="4" id="KW-0804">Transcription</keyword>
<name>A0A6P4AGA6_ZIZJJ</name>
<dbReference type="SUPFAM" id="SSF101936">
    <property type="entry name" value="DNA-binding pseudobarrel domain"/>
    <property type="match status" value="2"/>
</dbReference>
<evidence type="ECO:0000259" key="6">
    <source>
        <dbReference type="PROSITE" id="PS50863"/>
    </source>
</evidence>
<evidence type="ECO:0000256" key="4">
    <source>
        <dbReference type="ARBA" id="ARBA00023163"/>
    </source>
</evidence>
<dbReference type="Pfam" id="PF02362">
    <property type="entry name" value="B3"/>
    <property type="match status" value="2"/>
</dbReference>
<organism evidence="7 8">
    <name type="scientific">Ziziphus jujuba</name>
    <name type="common">Chinese jujube</name>
    <name type="synonym">Ziziphus sativa</name>
    <dbReference type="NCBI Taxonomy" id="326968"/>
    <lineage>
        <taxon>Eukaryota</taxon>
        <taxon>Viridiplantae</taxon>
        <taxon>Streptophyta</taxon>
        <taxon>Embryophyta</taxon>
        <taxon>Tracheophyta</taxon>
        <taxon>Spermatophyta</taxon>
        <taxon>Magnoliopsida</taxon>
        <taxon>eudicotyledons</taxon>
        <taxon>Gunneridae</taxon>
        <taxon>Pentapetalae</taxon>
        <taxon>rosids</taxon>
        <taxon>fabids</taxon>
        <taxon>Rosales</taxon>
        <taxon>Rhamnaceae</taxon>
        <taxon>Paliureae</taxon>
        <taxon>Ziziphus</taxon>
    </lineage>
</organism>
<proteinExistence type="predicted"/>
<evidence type="ECO:0000256" key="3">
    <source>
        <dbReference type="ARBA" id="ARBA00023125"/>
    </source>
</evidence>
<evidence type="ECO:0000313" key="8">
    <source>
        <dbReference type="RefSeq" id="XP_015884766.3"/>
    </source>
</evidence>
<evidence type="ECO:0000313" key="7">
    <source>
        <dbReference type="Proteomes" id="UP001652623"/>
    </source>
</evidence>
<feature type="domain" description="TF-B3" evidence="6">
    <location>
        <begin position="6"/>
        <end position="99"/>
    </location>
</feature>
<protein>
    <submittedName>
        <fullName evidence="8">Uncharacterized protein LOC107420344</fullName>
    </submittedName>
</protein>
<gene>
    <name evidence="8" type="primary">LOC107420344</name>
</gene>
<dbReference type="PROSITE" id="PS50863">
    <property type="entry name" value="B3"/>
    <property type="match status" value="2"/>
</dbReference>
<dbReference type="KEGG" id="zju:107420344"/>
<keyword evidence="5" id="KW-0539">Nucleus</keyword>
<reference evidence="8" key="1">
    <citation type="submission" date="2025-08" db="UniProtKB">
        <authorList>
            <consortium name="RefSeq"/>
        </authorList>
    </citation>
    <scope>IDENTIFICATION</scope>
    <source>
        <tissue evidence="8">Seedling</tissue>
    </source>
</reference>
<accession>A0A6P4AGA6</accession>
<dbReference type="Proteomes" id="UP001652623">
    <property type="component" value="Chromosome 5"/>
</dbReference>
<dbReference type="CDD" id="cd10017">
    <property type="entry name" value="B3_DNA"/>
    <property type="match status" value="2"/>
</dbReference>
<keyword evidence="7" id="KW-1185">Reference proteome</keyword>
<sequence length="559" mass="64156">MAGGTASSFFKVLMSDVARQMRIPPEYVKNLDKRSLGKCTIRGPSGRCWTVEVDQRENNFYFAGGWQDFAKYHRLEVGDFLVFDYDGKSNFRAKIYCRSSSKEDAGLSENNNDKLVSLVEKKIYLEPKVEVDELESEVYKEKCKKKITDSNIVACDHGLSRKKPCSGKKVEGYYLEPKVEVDELVPEINKEQCKRKVIDELVPENNKEQCKRKVIDSNITACECGLSRKKSHAGKKVEGNYLEPKVEVDELEPEIHKENIKKKVIDSNIIDRDCGLSREKPNIGQKVGRNCLQRKVQADEIERVVYKEKCKKKVTNSNKVDRNCDSARKKPCANEKVEGNHLQPQVEDEELQPEIYKKYSKKKVMNSKKVALDCAFSRKKPCTGKKLEENLLQPKVEAEEIEPEIYKENSKKKVMNDKVARDCVSSEKIPRADDEQKPPIFPFSLKSKNSCFVATWKKHRLYRMSIPMKIAREKGLLNKKSAVLQDVFGRSWPVKLVIDSDLHLIMTSGFADFCYANEVKNGNTLLFEFVKPRVMKVYISRAEVHVSGARKGRNRIEVL</sequence>
<evidence type="ECO:0000256" key="5">
    <source>
        <dbReference type="ARBA" id="ARBA00023242"/>
    </source>
</evidence>
<comment type="subcellular location">
    <subcellularLocation>
        <location evidence="1">Nucleus</location>
    </subcellularLocation>
</comment>
<keyword evidence="2" id="KW-0805">Transcription regulation</keyword>
<dbReference type="GO" id="GO:0005634">
    <property type="term" value="C:nucleus"/>
    <property type="evidence" value="ECO:0007669"/>
    <property type="project" value="UniProtKB-SubCell"/>
</dbReference>
<evidence type="ECO:0000256" key="1">
    <source>
        <dbReference type="ARBA" id="ARBA00004123"/>
    </source>
</evidence>
<dbReference type="PANTHER" id="PTHR31391:SF106">
    <property type="entry name" value="B3 DOMAIN-CONTAINING PROTEIN OS01G0723500"/>
    <property type="match status" value="1"/>
</dbReference>
<dbReference type="InterPro" id="IPR015300">
    <property type="entry name" value="DNA-bd_pseudobarrel_sf"/>
</dbReference>
<dbReference type="InterPro" id="IPR003340">
    <property type="entry name" value="B3_DNA-bd"/>
</dbReference>
<dbReference type="GeneID" id="107420344"/>
<dbReference type="AlphaFoldDB" id="A0A6P4AGA6"/>
<dbReference type="Gene3D" id="2.40.330.10">
    <property type="entry name" value="DNA-binding pseudobarrel domain"/>
    <property type="match status" value="2"/>
</dbReference>
<dbReference type="PANTHER" id="PTHR31391">
    <property type="entry name" value="B3 DOMAIN-CONTAINING PROTEIN OS11G0197600-RELATED"/>
    <property type="match status" value="1"/>
</dbReference>
<dbReference type="InParanoid" id="A0A6P4AGA6"/>